<reference evidence="1 3" key="1">
    <citation type="journal article" date="2020" name="Microorganisms">
        <title>Reliable Identification of Environmental Pseudomonas Isolates Using the rpoD Gene.</title>
        <authorList>
            <consortium name="The Broad Institute Genome Sequencing Platform"/>
            <person name="Girard L."/>
            <person name="Lood C."/>
            <person name="Rokni-Zadeh H."/>
            <person name="van Noort V."/>
            <person name="Lavigne R."/>
            <person name="De Mot R."/>
        </authorList>
    </citation>
    <scope>NUCLEOTIDE SEQUENCE</scope>
    <source>
        <strain evidence="1 3">SWRI102</strain>
    </source>
</reference>
<keyword evidence="3" id="KW-1185">Reference proteome</keyword>
<evidence type="ECO:0000313" key="3">
    <source>
        <dbReference type="Proteomes" id="UP000659438"/>
    </source>
</evidence>
<sequence>MLLLNREDIGQCVNFPRLVQALEDAHKAFALASPVAPQRLIIAHERQNAFSLFMPAFLPASQTLGVKISSFHPGNAARGLSAVNGAVLLMDIETGQLLALLDSTALTATRTSAMSALATDKLCPRVQLNLAVIGAGAQAAAHIEAIATIRELGEIKIFSRRFYQSELLAERLSTELSLSITAVRHIDEALKNADIVCTTTSHDGLQPLISAHQLKPSAHVNAIGGSSKLACEIDPELLAIAQVYVDHLGAARCESGEVAQALARSLIGEKDIQQMSELVTDNPPSISLKRGLSYFRSVGHASQDMVVAAFIYRYAMDNQVGFSCDYMCN</sequence>
<dbReference type="Gene3D" id="3.30.1780.10">
    <property type="entry name" value="ornithine cyclodeaminase, domain 1"/>
    <property type="match status" value="1"/>
</dbReference>
<dbReference type="InterPro" id="IPR023401">
    <property type="entry name" value="ODC_N"/>
</dbReference>
<dbReference type="GO" id="GO:0005737">
    <property type="term" value="C:cytoplasm"/>
    <property type="evidence" value="ECO:0007669"/>
    <property type="project" value="TreeGrafter"/>
</dbReference>
<dbReference type="PANTHER" id="PTHR13812:SF19">
    <property type="entry name" value="KETIMINE REDUCTASE MU-CRYSTALLIN"/>
    <property type="match status" value="1"/>
</dbReference>
<dbReference type="EMBL" id="JABWQX020000001">
    <property type="protein sequence ID" value="MBV4551293.1"/>
    <property type="molecule type" value="Genomic_DNA"/>
</dbReference>
<dbReference type="Gene3D" id="3.40.50.720">
    <property type="entry name" value="NAD(P)-binding Rossmann-like Domain"/>
    <property type="match status" value="1"/>
</dbReference>
<evidence type="ECO:0000313" key="1">
    <source>
        <dbReference type="EMBL" id="MBC3393840.1"/>
    </source>
</evidence>
<accession>A0A923JMW8</accession>
<dbReference type="InterPro" id="IPR003462">
    <property type="entry name" value="ODC_Mu_crystall"/>
</dbReference>
<reference evidence="2" key="3">
    <citation type="submission" date="2021-06" db="EMBL/GenBank/DDBJ databases">
        <title>Updating the genus Pseudomonas: Description of 43 new species and partition of the Pseudomonas putida group.</title>
        <authorList>
            <person name="Girard L."/>
            <person name="Lood C."/>
            <person name="Vandamme P."/>
            <person name="Rokni-Zadeh H."/>
            <person name="Van Noort V."/>
            <person name="Hofte M."/>
            <person name="Lavigne R."/>
            <person name="De Mot R."/>
        </authorList>
    </citation>
    <scope>NUCLEOTIDE SEQUENCE</scope>
    <source>
        <strain evidence="2">SWRI102</strain>
    </source>
</reference>
<proteinExistence type="predicted"/>
<evidence type="ECO:0000313" key="2">
    <source>
        <dbReference type="EMBL" id="MBV4551293.1"/>
    </source>
</evidence>
<gene>
    <name evidence="2" type="ORF">HU742_009130</name>
    <name evidence="1" type="ORF">HU742_01385</name>
</gene>
<reference evidence="1" key="2">
    <citation type="submission" date="2020-07" db="EMBL/GenBank/DDBJ databases">
        <authorList>
            <person name="Lood C."/>
            <person name="Girard L."/>
        </authorList>
    </citation>
    <scope>NUCLEOTIDE SEQUENCE</scope>
    <source>
        <strain evidence="1">SWRI102</strain>
    </source>
</reference>
<dbReference type="InterPro" id="IPR036291">
    <property type="entry name" value="NAD(P)-bd_dom_sf"/>
</dbReference>
<comment type="caution">
    <text evidence="1">The sequence shown here is derived from an EMBL/GenBank/DDBJ whole genome shotgun (WGS) entry which is preliminary data.</text>
</comment>
<dbReference type="PIRSF" id="PIRSF001439">
    <property type="entry name" value="CryM"/>
    <property type="match status" value="1"/>
</dbReference>
<dbReference type="EMBL" id="JABWQX010000001">
    <property type="protein sequence ID" value="MBC3393840.1"/>
    <property type="molecule type" value="Genomic_DNA"/>
</dbReference>
<dbReference type="AlphaFoldDB" id="A0A923JMW8"/>
<dbReference type="SUPFAM" id="SSF51735">
    <property type="entry name" value="NAD(P)-binding Rossmann-fold domains"/>
    <property type="match status" value="1"/>
</dbReference>
<dbReference type="Pfam" id="PF02423">
    <property type="entry name" value="OCD_Mu_crystall"/>
    <property type="match status" value="1"/>
</dbReference>
<organism evidence="1">
    <name type="scientific">Pseudomonas marvdashtae</name>
    <dbReference type="NCBI Taxonomy" id="2745500"/>
    <lineage>
        <taxon>Bacteria</taxon>
        <taxon>Pseudomonadati</taxon>
        <taxon>Pseudomonadota</taxon>
        <taxon>Gammaproteobacteria</taxon>
        <taxon>Pseudomonadales</taxon>
        <taxon>Pseudomonadaceae</taxon>
        <taxon>Pseudomonas</taxon>
    </lineage>
</organism>
<dbReference type="RefSeq" id="WP_186642276.1">
    <property type="nucleotide sequence ID" value="NZ_JABWQX020000001.1"/>
</dbReference>
<protein>
    <submittedName>
        <fullName evidence="1">Ornithine cyclodeaminase family protein</fullName>
    </submittedName>
</protein>
<dbReference type="Proteomes" id="UP000659438">
    <property type="component" value="Unassembled WGS sequence"/>
</dbReference>
<dbReference type="PANTHER" id="PTHR13812">
    <property type="entry name" value="KETIMINE REDUCTASE MU-CRYSTALLIN"/>
    <property type="match status" value="1"/>
</dbReference>
<name>A0A923JMW8_9PSED</name>